<dbReference type="Gene3D" id="3.40.50.300">
    <property type="entry name" value="P-loop containing nucleotide triphosphate hydrolases"/>
    <property type="match status" value="1"/>
</dbReference>
<dbReference type="PROSITE" id="PS00211">
    <property type="entry name" value="ABC_TRANSPORTER_1"/>
    <property type="match status" value="1"/>
</dbReference>
<evidence type="ECO:0000259" key="4">
    <source>
        <dbReference type="PROSITE" id="PS50893"/>
    </source>
</evidence>
<evidence type="ECO:0000256" key="2">
    <source>
        <dbReference type="ARBA" id="ARBA00022741"/>
    </source>
</evidence>
<name>A0A2K8KP31_9GAMM</name>
<evidence type="ECO:0000256" key="1">
    <source>
        <dbReference type="ARBA" id="ARBA00022448"/>
    </source>
</evidence>
<sequence>MSVMIEVRGVEKSFGHLKVINDCSFNVEKGSITGMIGPNGAGKSTIFNIIAGTFPLDRGEIILDGEAVTNLPANQLFDKGLLRTFQIAHEFGQMSAVENLMMVPAKQAGEQLFTTWFQPARVHQEEAAIRQKALQVIDYLGLGHIKNELAGNLSGGQKKLLELGRTMMTEAKVVLLDEVAAGVNRTLLKDLTDNILRMNRDLGVTFLVIEHDMDMIAKLCDPVIVLAQGSVMVEGSITDIQNNPKVIEAYFGSDAA</sequence>
<dbReference type="Proteomes" id="UP000229757">
    <property type="component" value="Chromosome"/>
</dbReference>
<evidence type="ECO:0000256" key="3">
    <source>
        <dbReference type="ARBA" id="ARBA00022840"/>
    </source>
</evidence>
<dbReference type="GO" id="GO:0005524">
    <property type="term" value="F:ATP binding"/>
    <property type="evidence" value="ECO:0007669"/>
    <property type="project" value="UniProtKB-KW"/>
</dbReference>
<dbReference type="SMART" id="SM00382">
    <property type="entry name" value="AAA"/>
    <property type="match status" value="1"/>
</dbReference>
<keyword evidence="6" id="KW-1185">Reference proteome</keyword>
<gene>
    <name evidence="5" type="primary">livG</name>
    <name evidence="5" type="ORF">REIFOR_01394</name>
</gene>
<dbReference type="GO" id="GO:0005886">
    <property type="term" value="C:plasma membrane"/>
    <property type="evidence" value="ECO:0007669"/>
    <property type="project" value="TreeGrafter"/>
</dbReference>
<keyword evidence="3 5" id="KW-0067">ATP-binding</keyword>
<dbReference type="KEGG" id="rfo:REIFOR_01394"/>
<dbReference type="PANTHER" id="PTHR45772">
    <property type="entry name" value="CONSERVED COMPONENT OF ABC TRANSPORTER FOR NATURAL AMINO ACIDS-RELATED"/>
    <property type="match status" value="1"/>
</dbReference>
<dbReference type="InterPro" id="IPR051120">
    <property type="entry name" value="ABC_AA/LPS_Transport"/>
</dbReference>
<dbReference type="PANTHER" id="PTHR45772:SF9">
    <property type="entry name" value="CONSERVED COMPONENT OF ABC TRANSPORTER FOR NATURAL AMINO ACIDS"/>
    <property type="match status" value="1"/>
</dbReference>
<dbReference type="PROSITE" id="PS50893">
    <property type="entry name" value="ABC_TRANSPORTER_2"/>
    <property type="match status" value="1"/>
</dbReference>
<proteinExistence type="predicted"/>
<protein>
    <submittedName>
        <fullName evidence="5">Branched-chain amino acid transport ATP-binding protein LivG</fullName>
    </submittedName>
</protein>
<dbReference type="RefSeq" id="WP_100256879.1">
    <property type="nucleotide sequence ID" value="NZ_CP011797.1"/>
</dbReference>
<dbReference type="CDD" id="cd03219">
    <property type="entry name" value="ABC_Mj1267_LivG_branched"/>
    <property type="match status" value="1"/>
</dbReference>
<dbReference type="InterPro" id="IPR003439">
    <property type="entry name" value="ABC_transporter-like_ATP-bd"/>
</dbReference>
<accession>A0A2K8KP31</accession>
<dbReference type="InterPro" id="IPR003593">
    <property type="entry name" value="AAA+_ATPase"/>
</dbReference>
<dbReference type="Pfam" id="PF00005">
    <property type="entry name" value="ABC_tran"/>
    <property type="match status" value="1"/>
</dbReference>
<dbReference type="Pfam" id="PF12399">
    <property type="entry name" value="BCA_ABC_TP_C"/>
    <property type="match status" value="1"/>
</dbReference>
<dbReference type="OrthoDB" id="9805514at2"/>
<organism evidence="5 6">
    <name type="scientific">Reinekea forsetii</name>
    <dbReference type="NCBI Taxonomy" id="1336806"/>
    <lineage>
        <taxon>Bacteria</taxon>
        <taxon>Pseudomonadati</taxon>
        <taxon>Pseudomonadota</taxon>
        <taxon>Gammaproteobacteria</taxon>
        <taxon>Oceanospirillales</taxon>
        <taxon>Saccharospirillaceae</taxon>
        <taxon>Reinekea</taxon>
    </lineage>
</organism>
<evidence type="ECO:0000313" key="6">
    <source>
        <dbReference type="Proteomes" id="UP000229757"/>
    </source>
</evidence>
<keyword evidence="1" id="KW-0813">Transport</keyword>
<reference evidence="5 6" key="1">
    <citation type="journal article" date="2017" name="Environ. Microbiol.">
        <title>Genomic and physiological analyses of 'Reinekea forsetii' reveal a versatile opportunistic lifestyle during spring algae blooms.</title>
        <authorList>
            <person name="Avci B."/>
            <person name="Hahnke R.L."/>
            <person name="Chafee M."/>
            <person name="Fischer T."/>
            <person name="Gruber-Vodicka H."/>
            <person name="Tegetmeyer H.E."/>
            <person name="Harder J."/>
            <person name="Fuchs B.M."/>
            <person name="Amann R.I."/>
            <person name="Teeling H."/>
        </authorList>
    </citation>
    <scope>NUCLEOTIDE SEQUENCE [LARGE SCALE GENOMIC DNA]</scope>
    <source>
        <strain evidence="5 6">Hel1_31_D35</strain>
    </source>
</reference>
<dbReference type="InterPro" id="IPR032823">
    <property type="entry name" value="BCA_ABC_TP_C"/>
</dbReference>
<dbReference type="InterPro" id="IPR027417">
    <property type="entry name" value="P-loop_NTPase"/>
</dbReference>
<evidence type="ECO:0000313" key="5">
    <source>
        <dbReference type="EMBL" id="ATX76540.1"/>
    </source>
</evidence>
<keyword evidence="2" id="KW-0547">Nucleotide-binding</keyword>
<dbReference type="InterPro" id="IPR017871">
    <property type="entry name" value="ABC_transporter-like_CS"/>
</dbReference>
<dbReference type="EMBL" id="CP011797">
    <property type="protein sequence ID" value="ATX76540.1"/>
    <property type="molecule type" value="Genomic_DNA"/>
</dbReference>
<dbReference type="GO" id="GO:0016887">
    <property type="term" value="F:ATP hydrolysis activity"/>
    <property type="evidence" value="ECO:0007669"/>
    <property type="project" value="InterPro"/>
</dbReference>
<feature type="domain" description="ABC transporter" evidence="4">
    <location>
        <begin position="5"/>
        <end position="253"/>
    </location>
</feature>
<dbReference type="SUPFAM" id="SSF52540">
    <property type="entry name" value="P-loop containing nucleoside triphosphate hydrolases"/>
    <property type="match status" value="1"/>
</dbReference>
<dbReference type="AlphaFoldDB" id="A0A2K8KP31"/>